<dbReference type="Gene3D" id="2.40.50.460">
    <property type="match status" value="1"/>
</dbReference>
<evidence type="ECO:0000259" key="7">
    <source>
        <dbReference type="Pfam" id="PF02272"/>
    </source>
</evidence>
<dbReference type="RefSeq" id="WP_404820833.1">
    <property type="nucleotide sequence ID" value="NZ_AZEU01000313.1"/>
</dbReference>
<keyword evidence="3" id="KW-0540">Nuclease</keyword>
<keyword evidence="5 10" id="KW-0269">Exonuclease</keyword>
<dbReference type="Gene3D" id="3.90.1640.30">
    <property type="match status" value="1"/>
</dbReference>
<dbReference type="GO" id="GO:0006281">
    <property type="term" value="P:DNA repair"/>
    <property type="evidence" value="ECO:0007669"/>
    <property type="project" value="InterPro"/>
</dbReference>
<feature type="domain" description="Single-stranded-DNA-specific exonuclease RecJ C-terminal" evidence="8">
    <location>
        <begin position="562"/>
        <end position="741"/>
    </location>
</feature>
<gene>
    <name evidence="10" type="ORF">FD01_GL002753</name>
</gene>
<sequence length="757" mass="82315">MAHFDWALMKQPESQTMQDLAETLKVSPFLARLLWQRGITDPDQWAAFTNPSASSLHDPMLLHDMDKAVARIQQAVTDQEKITIYGDYDVDGLTSTSIMKEALESIGAEPEVFIPDRFADGYGPNADVYKYLHANGTQLLITVDNGVGGKAVIDPAMEAGMDVVVTDHHELPDELPNAVAVVHPRYPGSDYPFGDLSGAGVAFKVATALLDGPPMDALDLAALGAICDLVSLTDENRTLVQLGLAQIRSGARVGLGALLEAAGIDPQTVDEQTVGFVIGPRLNAIGRLGDATPGVTLLTTFDDEEAARLAKNVDARNTERQGLVKKISAEAMQMAETPENQAAKTLVLAKSGWHEGVLGIVASHVVQNTGKPTLVLNISADGTSAKGSGRSVEGYHLFKSLQPATESMTHFGGHAMAVGLTVPTENLDVIHQAMETAAAITLKDAGAPKLDVVARLEANELTLDNYQAMRQLAPFGQGNPEPVFSIRPQALTGIRQIGKTKDHLKFTADGIDVIAFGLGDQAQALSDAAQVKLAVTLDQNTWQNRTSLQLRLQDWQLKAPDVIDLRLPQPSAEQFRGAFTYVFFDRMAYRQMTGRFQFGGPTILAKDVTAPIKNVVLVDLPHTQEELKTLMQQVKLPVRVVFAQDPANLVAIPSRAEFGRVLVFLRQHPHFDKHHLPALAQMVHVTTQQAIFAVQVFFELQFVRIEGALISVSDHPEKKPLESATAYQQRVAFLTLAKHLQQDPANVIQQRVMTTKR</sequence>
<evidence type="ECO:0000256" key="4">
    <source>
        <dbReference type="ARBA" id="ARBA00022801"/>
    </source>
</evidence>
<dbReference type="Proteomes" id="UP000051790">
    <property type="component" value="Unassembled WGS sequence"/>
</dbReference>
<dbReference type="Pfam" id="PF01368">
    <property type="entry name" value="DHH"/>
    <property type="match status" value="1"/>
</dbReference>
<dbReference type="PATRIC" id="fig|1423769.4.peg.2972"/>
<accession>A0A0R1Q4N7</accession>
<dbReference type="InterPro" id="IPR051673">
    <property type="entry name" value="SSDNA_exonuclease_RecJ"/>
</dbReference>
<evidence type="ECO:0000256" key="2">
    <source>
        <dbReference type="ARBA" id="ARBA00019841"/>
    </source>
</evidence>
<evidence type="ECO:0000259" key="9">
    <source>
        <dbReference type="Pfam" id="PF17768"/>
    </source>
</evidence>
<dbReference type="InterPro" id="IPR003156">
    <property type="entry name" value="DHHA1_dom"/>
</dbReference>
<dbReference type="GO" id="GO:0008409">
    <property type="term" value="F:5'-3' exonuclease activity"/>
    <property type="evidence" value="ECO:0007669"/>
    <property type="project" value="InterPro"/>
</dbReference>
<evidence type="ECO:0000313" key="11">
    <source>
        <dbReference type="Proteomes" id="UP000051790"/>
    </source>
</evidence>
<dbReference type="Pfam" id="PF17768">
    <property type="entry name" value="RecJ_OB"/>
    <property type="match status" value="1"/>
</dbReference>
<proteinExistence type="inferred from homology"/>
<dbReference type="AlphaFoldDB" id="A0A0R1Q4N7"/>
<dbReference type="EMBL" id="AZEU01000313">
    <property type="protein sequence ID" value="KRL37796.1"/>
    <property type="molecule type" value="Genomic_DNA"/>
</dbReference>
<evidence type="ECO:0000256" key="5">
    <source>
        <dbReference type="ARBA" id="ARBA00022839"/>
    </source>
</evidence>
<name>A0A0R1Q4N7_9LACO</name>
<evidence type="ECO:0000256" key="1">
    <source>
        <dbReference type="ARBA" id="ARBA00005915"/>
    </source>
</evidence>
<dbReference type="GO" id="GO:0006310">
    <property type="term" value="P:DNA recombination"/>
    <property type="evidence" value="ECO:0007669"/>
    <property type="project" value="InterPro"/>
</dbReference>
<dbReference type="InterPro" id="IPR001667">
    <property type="entry name" value="DDH_dom"/>
</dbReference>
<comment type="similarity">
    <text evidence="1">Belongs to the RecJ family.</text>
</comment>
<comment type="caution">
    <text evidence="10">The sequence shown here is derived from an EMBL/GenBank/DDBJ whole genome shotgun (WGS) entry which is preliminary data.</text>
</comment>
<dbReference type="PANTHER" id="PTHR30255:SF2">
    <property type="entry name" value="SINGLE-STRANDED-DNA-SPECIFIC EXONUCLEASE RECJ"/>
    <property type="match status" value="1"/>
</dbReference>
<dbReference type="Pfam" id="PF02272">
    <property type="entry name" value="DHHA1"/>
    <property type="match status" value="1"/>
</dbReference>
<evidence type="ECO:0000259" key="6">
    <source>
        <dbReference type="Pfam" id="PF01368"/>
    </source>
</evidence>
<keyword evidence="4" id="KW-0378">Hydrolase</keyword>
<feature type="domain" description="RecJ OB" evidence="9">
    <location>
        <begin position="455"/>
        <end position="554"/>
    </location>
</feature>
<dbReference type="SUPFAM" id="SSF64182">
    <property type="entry name" value="DHH phosphoesterases"/>
    <property type="match status" value="1"/>
</dbReference>
<evidence type="ECO:0000256" key="3">
    <source>
        <dbReference type="ARBA" id="ARBA00022722"/>
    </source>
</evidence>
<keyword evidence="11" id="KW-1185">Reference proteome</keyword>
<dbReference type="NCBIfam" id="TIGR00644">
    <property type="entry name" value="recJ"/>
    <property type="match status" value="1"/>
</dbReference>
<organism evidence="10 11">
    <name type="scientific">Lacticaseibacillus manihotivorans DSM 13343 = JCM 12514</name>
    <dbReference type="NCBI Taxonomy" id="1423769"/>
    <lineage>
        <taxon>Bacteria</taxon>
        <taxon>Bacillati</taxon>
        <taxon>Bacillota</taxon>
        <taxon>Bacilli</taxon>
        <taxon>Lactobacillales</taxon>
        <taxon>Lactobacillaceae</taxon>
        <taxon>Lacticaseibacillus</taxon>
    </lineage>
</organism>
<reference evidence="10 11" key="1">
    <citation type="journal article" date="2015" name="Genome Announc.">
        <title>Expanding the biotechnology potential of lactobacilli through comparative genomics of 213 strains and associated genera.</title>
        <authorList>
            <person name="Sun Z."/>
            <person name="Harris H.M."/>
            <person name="McCann A."/>
            <person name="Guo C."/>
            <person name="Argimon S."/>
            <person name="Zhang W."/>
            <person name="Yang X."/>
            <person name="Jeffery I.B."/>
            <person name="Cooney J.C."/>
            <person name="Kagawa T.F."/>
            <person name="Liu W."/>
            <person name="Song Y."/>
            <person name="Salvetti E."/>
            <person name="Wrobel A."/>
            <person name="Rasinkangas P."/>
            <person name="Parkhill J."/>
            <person name="Rea M.C."/>
            <person name="O'Sullivan O."/>
            <person name="Ritari J."/>
            <person name="Douillard F.P."/>
            <person name="Paul Ross R."/>
            <person name="Yang R."/>
            <person name="Briner A.E."/>
            <person name="Felis G.E."/>
            <person name="de Vos W.M."/>
            <person name="Barrangou R."/>
            <person name="Klaenhammer T.R."/>
            <person name="Caufield P.W."/>
            <person name="Cui Y."/>
            <person name="Zhang H."/>
            <person name="O'Toole P.W."/>
        </authorList>
    </citation>
    <scope>NUCLEOTIDE SEQUENCE [LARGE SCALE GENOMIC DNA]</scope>
    <source>
        <strain evidence="10 11">DSM 13343</strain>
    </source>
</reference>
<dbReference type="PANTHER" id="PTHR30255">
    <property type="entry name" value="SINGLE-STRANDED-DNA-SPECIFIC EXONUCLEASE RECJ"/>
    <property type="match status" value="1"/>
</dbReference>
<dbReference type="Pfam" id="PF10141">
    <property type="entry name" value="ssDNA-exonuc_C"/>
    <property type="match status" value="1"/>
</dbReference>
<evidence type="ECO:0000259" key="8">
    <source>
        <dbReference type="Pfam" id="PF10141"/>
    </source>
</evidence>
<protein>
    <recommendedName>
        <fullName evidence="2">Single-stranded-DNA-specific exonuclease RecJ</fullName>
    </recommendedName>
</protein>
<dbReference type="InterPro" id="IPR004610">
    <property type="entry name" value="RecJ"/>
</dbReference>
<dbReference type="InterPro" id="IPR038763">
    <property type="entry name" value="DHH_sf"/>
</dbReference>
<evidence type="ECO:0000313" key="10">
    <source>
        <dbReference type="EMBL" id="KRL37796.1"/>
    </source>
</evidence>
<dbReference type="InterPro" id="IPR041122">
    <property type="entry name" value="RecJ_OB"/>
</dbReference>
<feature type="domain" description="DDH" evidence="6">
    <location>
        <begin position="81"/>
        <end position="224"/>
    </location>
</feature>
<feature type="domain" description="DHHA1" evidence="7">
    <location>
        <begin position="346"/>
        <end position="436"/>
    </location>
</feature>
<dbReference type="InterPro" id="IPR018779">
    <property type="entry name" value="RecJ_C"/>
</dbReference>
<dbReference type="GO" id="GO:0003676">
    <property type="term" value="F:nucleic acid binding"/>
    <property type="evidence" value="ECO:0007669"/>
    <property type="project" value="InterPro"/>
</dbReference>